<keyword evidence="2" id="KW-1185">Reference proteome</keyword>
<evidence type="ECO:0000313" key="1">
    <source>
        <dbReference type="EMBL" id="CAI9301999.1"/>
    </source>
</evidence>
<evidence type="ECO:0000313" key="2">
    <source>
        <dbReference type="Proteomes" id="UP001177003"/>
    </source>
</evidence>
<name>A0AA36A120_LACSI</name>
<proteinExistence type="predicted"/>
<sequence>MCRHWQTVGKKEGENLMMNNNEIGEMEIEIWLNRLPDACVMHLHAAIEANRRLRSKGSINREATTTLHRDMEATIQEVQDLKCAWRRSAGDEARGFYHQFHNLRQAVKHSSLRTNLKLLCNGLITTIIKPLTTIIQD</sequence>
<reference evidence="1" key="1">
    <citation type="submission" date="2023-04" db="EMBL/GenBank/DDBJ databases">
        <authorList>
            <person name="Vijverberg K."/>
            <person name="Xiong W."/>
            <person name="Schranz E."/>
        </authorList>
    </citation>
    <scope>NUCLEOTIDE SEQUENCE</scope>
</reference>
<dbReference type="Proteomes" id="UP001177003">
    <property type="component" value="Chromosome 9"/>
</dbReference>
<dbReference type="AlphaFoldDB" id="A0AA36A120"/>
<dbReference type="EMBL" id="OX465085">
    <property type="protein sequence ID" value="CAI9301999.1"/>
    <property type="molecule type" value="Genomic_DNA"/>
</dbReference>
<protein>
    <submittedName>
        <fullName evidence="1">Uncharacterized protein</fullName>
    </submittedName>
</protein>
<gene>
    <name evidence="1" type="ORF">LSALG_LOCUS40515</name>
</gene>
<accession>A0AA36A120</accession>
<organism evidence="1 2">
    <name type="scientific">Lactuca saligna</name>
    <name type="common">Willowleaf lettuce</name>
    <dbReference type="NCBI Taxonomy" id="75948"/>
    <lineage>
        <taxon>Eukaryota</taxon>
        <taxon>Viridiplantae</taxon>
        <taxon>Streptophyta</taxon>
        <taxon>Embryophyta</taxon>
        <taxon>Tracheophyta</taxon>
        <taxon>Spermatophyta</taxon>
        <taxon>Magnoliopsida</taxon>
        <taxon>eudicotyledons</taxon>
        <taxon>Gunneridae</taxon>
        <taxon>Pentapetalae</taxon>
        <taxon>asterids</taxon>
        <taxon>campanulids</taxon>
        <taxon>Asterales</taxon>
        <taxon>Asteraceae</taxon>
        <taxon>Cichorioideae</taxon>
        <taxon>Cichorieae</taxon>
        <taxon>Lactucinae</taxon>
        <taxon>Lactuca</taxon>
    </lineage>
</organism>